<dbReference type="PANTHER" id="PTHR46739">
    <property type="entry name" value="AQUAPORIN SIP1-1"/>
    <property type="match status" value="1"/>
</dbReference>
<organism evidence="4 5">
    <name type="scientific">Senna tora</name>
    <dbReference type="NCBI Taxonomy" id="362788"/>
    <lineage>
        <taxon>Eukaryota</taxon>
        <taxon>Viridiplantae</taxon>
        <taxon>Streptophyta</taxon>
        <taxon>Embryophyta</taxon>
        <taxon>Tracheophyta</taxon>
        <taxon>Spermatophyta</taxon>
        <taxon>Magnoliopsida</taxon>
        <taxon>eudicotyledons</taxon>
        <taxon>Gunneridae</taxon>
        <taxon>Pentapetalae</taxon>
        <taxon>rosids</taxon>
        <taxon>fabids</taxon>
        <taxon>Fabales</taxon>
        <taxon>Fabaceae</taxon>
        <taxon>Caesalpinioideae</taxon>
        <taxon>Cassia clade</taxon>
        <taxon>Senna</taxon>
    </lineage>
</organism>
<dbReference type="GO" id="GO:0015250">
    <property type="term" value="F:water channel activity"/>
    <property type="evidence" value="ECO:0007669"/>
    <property type="project" value="InterPro"/>
</dbReference>
<keyword evidence="2" id="KW-0677">Repeat</keyword>
<sequence>MASVGPRRRRLHSRCQTSNLHLQSSIGGDSTHGGCERRRGDHLPLFRTLFQQRQGLLLLIFVYYGLDSVNFVSSKIGSVLGAAGGALAIMEVMPSKYKHMLGGPSLKVDLHTGTIAEGVLTFLISFANY</sequence>
<name>A0A834XBD9_9FABA</name>
<evidence type="ECO:0000313" key="4">
    <source>
        <dbReference type="EMBL" id="KAF7841975.1"/>
    </source>
</evidence>
<proteinExistence type="predicted"/>
<dbReference type="InterPro" id="IPR044222">
    <property type="entry name" value="SIP1-1/2-like"/>
</dbReference>
<keyword evidence="3" id="KW-0472">Membrane</keyword>
<keyword evidence="5" id="KW-1185">Reference proteome</keyword>
<dbReference type="PANTHER" id="PTHR46739:SF3">
    <property type="entry name" value="AQUAPORIN SIP1-1"/>
    <property type="match status" value="1"/>
</dbReference>
<protein>
    <submittedName>
        <fullName evidence="4">Aquaporin SIP1-2-like</fullName>
    </submittedName>
</protein>
<evidence type="ECO:0000313" key="5">
    <source>
        <dbReference type="Proteomes" id="UP000634136"/>
    </source>
</evidence>
<dbReference type="Proteomes" id="UP000634136">
    <property type="component" value="Unassembled WGS sequence"/>
</dbReference>
<keyword evidence="3" id="KW-0812">Transmembrane</keyword>
<feature type="transmembrane region" description="Helical" evidence="3">
    <location>
        <begin position="72"/>
        <end position="90"/>
    </location>
</feature>
<comment type="caution">
    <text evidence="4">The sequence shown here is derived from an EMBL/GenBank/DDBJ whole genome shotgun (WGS) entry which is preliminary data.</text>
</comment>
<evidence type="ECO:0000256" key="1">
    <source>
        <dbReference type="ARBA" id="ARBA00022448"/>
    </source>
</evidence>
<keyword evidence="1" id="KW-0813">Transport</keyword>
<dbReference type="EMBL" id="JAAIUW010000002">
    <property type="protein sequence ID" value="KAF7841975.1"/>
    <property type="molecule type" value="Genomic_DNA"/>
</dbReference>
<evidence type="ECO:0000256" key="2">
    <source>
        <dbReference type="ARBA" id="ARBA00022737"/>
    </source>
</evidence>
<evidence type="ECO:0000256" key="3">
    <source>
        <dbReference type="SAM" id="Phobius"/>
    </source>
</evidence>
<dbReference type="AlphaFoldDB" id="A0A834XBD9"/>
<accession>A0A834XBD9</accession>
<dbReference type="OrthoDB" id="1746625at2759"/>
<keyword evidence="3" id="KW-1133">Transmembrane helix</keyword>
<gene>
    <name evidence="4" type="ORF">G2W53_004273</name>
</gene>
<reference evidence="4" key="1">
    <citation type="submission" date="2020-09" db="EMBL/GenBank/DDBJ databases">
        <title>Genome-Enabled Discovery of Anthraquinone Biosynthesis in Senna tora.</title>
        <authorList>
            <person name="Kang S.-H."/>
            <person name="Pandey R.P."/>
            <person name="Lee C.-M."/>
            <person name="Sim J.-S."/>
            <person name="Jeong J.-T."/>
            <person name="Choi B.-S."/>
            <person name="Jung M."/>
            <person name="Ginzburg D."/>
            <person name="Zhao K."/>
            <person name="Won S.Y."/>
            <person name="Oh T.-J."/>
            <person name="Yu Y."/>
            <person name="Kim N.-H."/>
            <person name="Lee O.R."/>
            <person name="Lee T.-H."/>
            <person name="Bashyal P."/>
            <person name="Kim T.-S."/>
            <person name="Lee W.-H."/>
            <person name="Kawkins C."/>
            <person name="Kim C.-K."/>
            <person name="Kim J.S."/>
            <person name="Ahn B.O."/>
            <person name="Rhee S.Y."/>
            <person name="Sohng J.K."/>
        </authorList>
    </citation>
    <scope>NUCLEOTIDE SEQUENCE</scope>
    <source>
        <tissue evidence="4">Leaf</tissue>
    </source>
</reference>